<name>A0ABZ2J4Z0_9CHLR</name>
<keyword evidence="3" id="KW-0547">Nucleotide-binding</keyword>
<dbReference type="SMART" id="SM00382">
    <property type="entry name" value="AAA"/>
    <property type="match status" value="1"/>
</dbReference>
<reference evidence="6 7" key="1">
    <citation type="submission" date="2024-03" db="EMBL/GenBank/DDBJ databases">
        <title>A Dehalogenimonas Isolated from Estuarine Sediments Dihaloeliminates Chlorinated Alkanes.</title>
        <authorList>
            <person name="Yang Y."/>
            <person name="Wang H."/>
        </authorList>
    </citation>
    <scope>NUCLEOTIDE SEQUENCE [LARGE SCALE GENOMIC DNA]</scope>
    <source>
        <strain evidence="6 7">W</strain>
    </source>
</reference>
<dbReference type="Gene3D" id="3.40.50.300">
    <property type="entry name" value="P-loop containing nucleotide triphosphate hydrolases"/>
    <property type="match status" value="1"/>
</dbReference>
<evidence type="ECO:0000256" key="3">
    <source>
        <dbReference type="ARBA" id="ARBA00022741"/>
    </source>
</evidence>
<sequence length="297" mass="32158">MSDCIVKTENLTKRFGDIAAVDSLNMEISRGQVFGFLGPNGSGKTTTIAMMLSLIRPTAGKVYMFGQELSPEALMRVGTVMDTGGFYPDLSGLDNLLIFGGLHQPVGRKRLAEVLETVSLADRAKTKFHTYSMGMKQRLAIALAMLGDPEFYIFDEPTNGMDPEGIADIRGLIIRLAEQGKTVFLASHLLAEVEQVCSHLAILKKGKVVRQGAMEELLFLHGRSEMELSVANPVKTVAILFDAGFDSRIEGDLVIVTAHEGQAEAIGVCLAAEGIYPRGMTRAKSTLESVFLQATES</sequence>
<comment type="similarity">
    <text evidence="1">Belongs to the ABC transporter superfamily.</text>
</comment>
<protein>
    <submittedName>
        <fullName evidence="6">ATP-binding cassette domain-containing protein</fullName>
    </submittedName>
</protein>
<evidence type="ECO:0000256" key="2">
    <source>
        <dbReference type="ARBA" id="ARBA00022448"/>
    </source>
</evidence>
<evidence type="ECO:0000256" key="1">
    <source>
        <dbReference type="ARBA" id="ARBA00005417"/>
    </source>
</evidence>
<keyword evidence="2" id="KW-0813">Transport</keyword>
<evidence type="ECO:0000259" key="5">
    <source>
        <dbReference type="PROSITE" id="PS50893"/>
    </source>
</evidence>
<dbReference type="PROSITE" id="PS50893">
    <property type="entry name" value="ABC_TRANSPORTER_2"/>
    <property type="match status" value="1"/>
</dbReference>
<dbReference type="PANTHER" id="PTHR43335:SF4">
    <property type="entry name" value="ABC TRANSPORTER, ATP-BINDING PROTEIN"/>
    <property type="match status" value="1"/>
</dbReference>
<dbReference type="InterPro" id="IPR003593">
    <property type="entry name" value="AAA+_ATPase"/>
</dbReference>
<dbReference type="Pfam" id="PF00005">
    <property type="entry name" value="ABC_tran"/>
    <property type="match status" value="1"/>
</dbReference>
<gene>
    <name evidence="6" type="ORF">V8247_03145</name>
</gene>
<dbReference type="Proteomes" id="UP001375370">
    <property type="component" value="Chromosome"/>
</dbReference>
<evidence type="ECO:0000313" key="6">
    <source>
        <dbReference type="EMBL" id="WWX25977.1"/>
    </source>
</evidence>
<evidence type="ECO:0000256" key="4">
    <source>
        <dbReference type="ARBA" id="ARBA00022840"/>
    </source>
</evidence>
<proteinExistence type="inferred from homology"/>
<dbReference type="GO" id="GO:0005524">
    <property type="term" value="F:ATP binding"/>
    <property type="evidence" value="ECO:0007669"/>
    <property type="project" value="UniProtKB-KW"/>
</dbReference>
<dbReference type="EMBL" id="CP146612">
    <property type="protein sequence ID" value="WWX25977.1"/>
    <property type="molecule type" value="Genomic_DNA"/>
</dbReference>
<keyword evidence="4 6" id="KW-0067">ATP-binding</keyword>
<dbReference type="RefSeq" id="WP_338738680.1">
    <property type="nucleotide sequence ID" value="NZ_CP146612.1"/>
</dbReference>
<dbReference type="InterPro" id="IPR003439">
    <property type="entry name" value="ABC_transporter-like_ATP-bd"/>
</dbReference>
<keyword evidence="7" id="KW-1185">Reference proteome</keyword>
<organism evidence="6 7">
    <name type="scientific">Candidatus Dehalogenimonas loeffleri</name>
    <dbReference type="NCBI Taxonomy" id="3127115"/>
    <lineage>
        <taxon>Bacteria</taxon>
        <taxon>Bacillati</taxon>
        <taxon>Chloroflexota</taxon>
        <taxon>Dehalococcoidia</taxon>
        <taxon>Dehalococcoidales</taxon>
        <taxon>Dehalococcoidaceae</taxon>
        <taxon>Dehalogenimonas</taxon>
    </lineage>
</organism>
<evidence type="ECO:0000313" key="7">
    <source>
        <dbReference type="Proteomes" id="UP001375370"/>
    </source>
</evidence>
<dbReference type="PANTHER" id="PTHR43335">
    <property type="entry name" value="ABC TRANSPORTER, ATP-BINDING PROTEIN"/>
    <property type="match status" value="1"/>
</dbReference>
<dbReference type="SUPFAM" id="SSF52540">
    <property type="entry name" value="P-loop containing nucleoside triphosphate hydrolases"/>
    <property type="match status" value="1"/>
</dbReference>
<dbReference type="InterPro" id="IPR027417">
    <property type="entry name" value="P-loop_NTPase"/>
</dbReference>
<accession>A0ABZ2J4Z0</accession>
<feature type="domain" description="ABC transporter" evidence="5">
    <location>
        <begin position="6"/>
        <end position="230"/>
    </location>
</feature>